<dbReference type="PATRIC" id="fig|582.24.peg.4617"/>
<protein>
    <submittedName>
        <fullName evidence="1">Uncharacterized protein</fullName>
    </submittedName>
</protein>
<dbReference type="AlphaFoldDB" id="A0A0D8L7M1"/>
<sequence length="239" mass="26934">MAENKICFSDVKMAGNMEMITAADKSVYGFTGDNETENSELLTALFQLCYFSNNIIYHQQRENDIHLIFRSCTEYTPVVRNLSTDNYIIPAGDITGHFRPFVHDHPVVFLDPPADDTLSGITGTELNTVLPLLPQSGNTSDPGFSSMAVLIQRIIAGYGEFTTTEKPEDVNGIVYITMPEHHLNIPWHEHCVSLLKATFPQTVFYLATQSPVILSQLNDGEAYRLLRDNDNIIRTQKYR</sequence>
<organism evidence="1 2">
    <name type="scientific">Morganella morganii</name>
    <name type="common">Proteus morganii</name>
    <dbReference type="NCBI Taxonomy" id="582"/>
    <lineage>
        <taxon>Bacteria</taxon>
        <taxon>Pseudomonadati</taxon>
        <taxon>Pseudomonadota</taxon>
        <taxon>Gammaproteobacteria</taxon>
        <taxon>Enterobacterales</taxon>
        <taxon>Morganellaceae</taxon>
        <taxon>Morganella</taxon>
    </lineage>
</organism>
<proteinExistence type="predicted"/>
<comment type="caution">
    <text evidence="1">The sequence shown here is derived from an EMBL/GenBank/DDBJ whole genome shotgun (WGS) entry which is preliminary data.</text>
</comment>
<evidence type="ECO:0000313" key="2">
    <source>
        <dbReference type="Proteomes" id="UP000032582"/>
    </source>
</evidence>
<evidence type="ECO:0000313" key="1">
    <source>
        <dbReference type="EMBL" id="KJF77146.1"/>
    </source>
</evidence>
<dbReference type="EMBL" id="JZSH01000187">
    <property type="protein sequence ID" value="KJF77146.1"/>
    <property type="molecule type" value="Genomic_DNA"/>
</dbReference>
<reference evidence="1 2" key="1">
    <citation type="submission" date="2015-02" db="EMBL/GenBank/DDBJ databases">
        <title>Whole genome shotgun sequencing of cultured foodborne pathogen.</title>
        <authorList>
            <person name="Timme R."/>
            <person name="Allard M.W."/>
            <person name="Strain E."/>
            <person name="Evans P.S."/>
            <person name="Brown E."/>
        </authorList>
    </citation>
    <scope>NUCLEOTIDE SEQUENCE [LARGE SCALE GENOMIC DNA]</scope>
    <source>
        <strain evidence="1 2">GCSL-TSO-24</strain>
    </source>
</reference>
<accession>A0A0D8L7M1</accession>
<name>A0A0D8L7M1_MORMO</name>
<gene>
    <name evidence="1" type="ORF">UA45_14560</name>
</gene>
<dbReference type="Proteomes" id="UP000032582">
    <property type="component" value="Unassembled WGS sequence"/>
</dbReference>